<feature type="domain" description="CCHC-type" evidence="8">
    <location>
        <begin position="200"/>
        <end position="216"/>
    </location>
</feature>
<dbReference type="PANTHER" id="PTHR46543">
    <property type="entry name" value="ZINC FINGER CCHC DOMAIN-CONTAINING PROTEIN 7"/>
    <property type="match status" value="1"/>
</dbReference>
<evidence type="ECO:0000256" key="1">
    <source>
        <dbReference type="ARBA" id="ARBA00004123"/>
    </source>
</evidence>
<dbReference type="Pfam" id="PF00098">
    <property type="entry name" value="zf-CCHC"/>
    <property type="match status" value="3"/>
</dbReference>
<evidence type="ECO:0000256" key="6">
    <source>
        <dbReference type="ARBA" id="ARBA00023242"/>
    </source>
</evidence>
<keyword evidence="10" id="KW-1185">Reference proteome</keyword>
<keyword evidence="2" id="KW-0479">Metal-binding</keyword>
<dbReference type="STRING" id="1442369.A0A0D2GR80"/>
<dbReference type="InterPro" id="IPR001878">
    <property type="entry name" value="Znf_CCHC"/>
</dbReference>
<dbReference type="InterPro" id="IPR051644">
    <property type="entry name" value="TRAMP_AT-DNA-binding"/>
</dbReference>
<protein>
    <recommendedName>
        <fullName evidence="8">CCHC-type domain-containing protein</fullName>
    </recommendedName>
</protein>
<dbReference type="OrthoDB" id="8026949at2759"/>
<dbReference type="AlphaFoldDB" id="A0A0D2GR80"/>
<keyword evidence="3" id="KW-0677">Repeat</keyword>
<dbReference type="SUPFAM" id="SSF57756">
    <property type="entry name" value="Retrovirus zinc finger-like domains"/>
    <property type="match status" value="2"/>
</dbReference>
<evidence type="ECO:0000313" key="9">
    <source>
        <dbReference type="EMBL" id="KIX00828.1"/>
    </source>
</evidence>
<dbReference type="Gene3D" id="4.10.60.10">
    <property type="entry name" value="Zinc finger, CCHC-type"/>
    <property type="match status" value="2"/>
</dbReference>
<dbReference type="InterPro" id="IPR036875">
    <property type="entry name" value="Znf_CCHC_sf"/>
</dbReference>
<dbReference type="GO" id="GO:0071039">
    <property type="term" value="P:nuclear polyadenylation-dependent CUT catabolic process"/>
    <property type="evidence" value="ECO:0007669"/>
    <property type="project" value="TreeGrafter"/>
</dbReference>
<dbReference type="GO" id="GO:0003723">
    <property type="term" value="F:RNA binding"/>
    <property type="evidence" value="ECO:0007669"/>
    <property type="project" value="TreeGrafter"/>
</dbReference>
<evidence type="ECO:0000256" key="4">
    <source>
        <dbReference type="ARBA" id="ARBA00022771"/>
    </source>
</evidence>
<dbReference type="GO" id="GO:0071038">
    <property type="term" value="P:TRAMP-dependent tRNA surveillance pathway"/>
    <property type="evidence" value="ECO:0007669"/>
    <property type="project" value="TreeGrafter"/>
</dbReference>
<dbReference type="VEuPathDB" id="FungiDB:Z518_09893"/>
<dbReference type="GO" id="GO:0071036">
    <property type="term" value="P:nuclear polyadenylation-dependent snoRNA catabolic process"/>
    <property type="evidence" value="ECO:0007669"/>
    <property type="project" value="TreeGrafter"/>
</dbReference>
<evidence type="ECO:0000256" key="2">
    <source>
        <dbReference type="ARBA" id="ARBA00022723"/>
    </source>
</evidence>
<sequence length="309" mass="33756">MSNWPTSSVGGDKWNNDNWDVVGASNNAAGDDGFGAAIDGNFSGGSDALGGENHNAAGPGGACRNCSRGHEAIICKNPKAINHQNILEKSENEAWGLLKNASDMRHITDFKDALQIFSKAAPNYTYPRLEKEFRERGSSVFLIAMKPRGDTWTNVNLQGEIGRKYAVSYFLSGKPQRRTPEENLIRLADAGIPLDRGVDKCHNCGNVGHKSKSCPEEAVTKEPVPVFCYLCGETGHRVRNCTQERKPAGRACASGNHIAKDCRSREKRTCRRCGEEGHMARAESISGFLPKIEPTSLLVDGPNPFLLRR</sequence>
<evidence type="ECO:0000256" key="7">
    <source>
        <dbReference type="PROSITE-ProRule" id="PRU00047"/>
    </source>
</evidence>
<dbReference type="PANTHER" id="PTHR46543:SF1">
    <property type="entry name" value="ZINC FINGER CCHC DOMAIN-CONTAINING PROTEIN 7"/>
    <property type="match status" value="1"/>
</dbReference>
<gene>
    <name evidence="9" type="ORF">Z518_09893</name>
</gene>
<evidence type="ECO:0000313" key="10">
    <source>
        <dbReference type="Proteomes" id="UP000053617"/>
    </source>
</evidence>
<dbReference type="PROSITE" id="PS50158">
    <property type="entry name" value="ZF_CCHC"/>
    <property type="match status" value="2"/>
</dbReference>
<dbReference type="RefSeq" id="XP_013267964.1">
    <property type="nucleotide sequence ID" value="XM_013412510.1"/>
</dbReference>
<dbReference type="GO" id="GO:0071035">
    <property type="term" value="P:nuclear polyadenylation-dependent rRNA catabolic process"/>
    <property type="evidence" value="ECO:0007669"/>
    <property type="project" value="TreeGrafter"/>
</dbReference>
<keyword evidence="6" id="KW-0539">Nucleus</keyword>
<dbReference type="GO" id="GO:0031499">
    <property type="term" value="C:TRAMP complex"/>
    <property type="evidence" value="ECO:0007669"/>
    <property type="project" value="TreeGrafter"/>
</dbReference>
<dbReference type="HOGENOM" id="CLU_900625_0_0_1"/>
<dbReference type="GO" id="GO:0008270">
    <property type="term" value="F:zinc ion binding"/>
    <property type="evidence" value="ECO:0007669"/>
    <property type="project" value="UniProtKB-KW"/>
</dbReference>
<organism evidence="9 10">
    <name type="scientific">Rhinocladiella mackenziei CBS 650.93</name>
    <dbReference type="NCBI Taxonomy" id="1442369"/>
    <lineage>
        <taxon>Eukaryota</taxon>
        <taxon>Fungi</taxon>
        <taxon>Dikarya</taxon>
        <taxon>Ascomycota</taxon>
        <taxon>Pezizomycotina</taxon>
        <taxon>Eurotiomycetes</taxon>
        <taxon>Chaetothyriomycetidae</taxon>
        <taxon>Chaetothyriales</taxon>
        <taxon>Herpotrichiellaceae</taxon>
        <taxon>Rhinocladiella</taxon>
    </lineage>
</organism>
<dbReference type="GeneID" id="25297964"/>
<comment type="subcellular location">
    <subcellularLocation>
        <location evidence="1">Nucleus</location>
    </subcellularLocation>
</comment>
<dbReference type="GO" id="GO:0071037">
    <property type="term" value="P:nuclear polyadenylation-dependent snRNA catabolic process"/>
    <property type="evidence" value="ECO:0007669"/>
    <property type="project" value="TreeGrafter"/>
</dbReference>
<feature type="domain" description="CCHC-type" evidence="8">
    <location>
        <begin position="228"/>
        <end position="243"/>
    </location>
</feature>
<name>A0A0D2GR80_9EURO</name>
<evidence type="ECO:0000256" key="5">
    <source>
        <dbReference type="ARBA" id="ARBA00022833"/>
    </source>
</evidence>
<keyword evidence="5" id="KW-0862">Zinc</keyword>
<dbReference type="EMBL" id="KN847482">
    <property type="protein sequence ID" value="KIX00828.1"/>
    <property type="molecule type" value="Genomic_DNA"/>
</dbReference>
<reference evidence="9 10" key="1">
    <citation type="submission" date="2015-01" db="EMBL/GenBank/DDBJ databases">
        <title>The Genome Sequence of Rhinocladiella mackenzie CBS 650.93.</title>
        <authorList>
            <consortium name="The Broad Institute Genomics Platform"/>
            <person name="Cuomo C."/>
            <person name="de Hoog S."/>
            <person name="Gorbushina A."/>
            <person name="Stielow B."/>
            <person name="Teixiera M."/>
            <person name="Abouelleil A."/>
            <person name="Chapman S.B."/>
            <person name="Priest M."/>
            <person name="Young S.K."/>
            <person name="Wortman J."/>
            <person name="Nusbaum C."/>
            <person name="Birren B."/>
        </authorList>
    </citation>
    <scope>NUCLEOTIDE SEQUENCE [LARGE SCALE GENOMIC DNA]</scope>
    <source>
        <strain evidence="9 10">CBS 650.93</strain>
    </source>
</reference>
<proteinExistence type="predicted"/>
<keyword evidence="4 7" id="KW-0863">Zinc-finger</keyword>
<evidence type="ECO:0000256" key="3">
    <source>
        <dbReference type="ARBA" id="ARBA00022737"/>
    </source>
</evidence>
<dbReference type="SMART" id="SM00343">
    <property type="entry name" value="ZnF_C2HC"/>
    <property type="match status" value="5"/>
</dbReference>
<dbReference type="Proteomes" id="UP000053617">
    <property type="component" value="Unassembled WGS sequence"/>
</dbReference>
<accession>A0A0D2GR80</accession>
<dbReference type="GO" id="GO:0071031">
    <property type="term" value="P:nuclear mRNA surveillance of mRNA 3'-end processing"/>
    <property type="evidence" value="ECO:0007669"/>
    <property type="project" value="TreeGrafter"/>
</dbReference>
<evidence type="ECO:0000259" key="8">
    <source>
        <dbReference type="PROSITE" id="PS50158"/>
    </source>
</evidence>